<organism evidence="3">
    <name type="scientific">Thermocrinis ruber</name>
    <dbReference type="NCBI Taxonomy" id="75906"/>
    <lineage>
        <taxon>Bacteria</taxon>
        <taxon>Pseudomonadati</taxon>
        <taxon>Aquificota</taxon>
        <taxon>Aquificia</taxon>
        <taxon>Aquificales</taxon>
        <taxon>Aquificaceae</taxon>
        <taxon>Thermocrinis</taxon>
    </lineage>
</organism>
<evidence type="ECO:0000313" key="2">
    <source>
        <dbReference type="EMBL" id="AHE96597.1"/>
    </source>
</evidence>
<dbReference type="KEGG" id="trd:THERU_07800"/>
<name>W0DH76_9AQUI</name>
<feature type="transmembrane region" description="Helical" evidence="1">
    <location>
        <begin position="12"/>
        <end position="34"/>
    </location>
</feature>
<sequence length="151" mass="17256">MLTFKELALFLHVLFACIWVGGMLALVFVVAPVLRGLKNREELFLTLGRRLSFYGTFLSLGGLFITGLINIHYLLGFSQLLDLSNPYTKTLWNKLFAFFCVVGVSLAHDLYFGKRAYERRFNLYMARFLGFLNLILSLLVVFFAIKLRLGG</sequence>
<feature type="transmembrane region" description="Helical" evidence="1">
    <location>
        <begin position="54"/>
        <end position="75"/>
    </location>
</feature>
<evidence type="ECO:0008006" key="4">
    <source>
        <dbReference type="Google" id="ProtNLM"/>
    </source>
</evidence>
<feature type="transmembrane region" description="Helical" evidence="1">
    <location>
        <begin position="95"/>
        <end position="112"/>
    </location>
</feature>
<keyword evidence="3" id="KW-1185">Reference proteome</keyword>
<keyword evidence="1" id="KW-1133">Transmembrane helix</keyword>
<accession>W0DH76</accession>
<evidence type="ECO:0000256" key="1">
    <source>
        <dbReference type="SAM" id="Phobius"/>
    </source>
</evidence>
<dbReference type="STRING" id="75906.THERU_07800"/>
<feature type="transmembrane region" description="Helical" evidence="1">
    <location>
        <begin position="124"/>
        <end position="145"/>
    </location>
</feature>
<protein>
    <recommendedName>
        <fullName evidence="4">DUF4149 domain-containing protein</fullName>
    </recommendedName>
</protein>
<dbReference type="EMBL" id="CP007028">
    <property type="protein sequence ID" value="AHE96597.1"/>
    <property type="molecule type" value="Genomic_DNA"/>
</dbReference>
<dbReference type="HOGENOM" id="CLU_136219_0_0_0"/>
<dbReference type="Proteomes" id="UP000018914">
    <property type="component" value="Chromosome"/>
</dbReference>
<dbReference type="OrthoDB" id="14179at2"/>
<dbReference type="PROSITE" id="PS51257">
    <property type="entry name" value="PROKAR_LIPOPROTEIN"/>
    <property type="match status" value="1"/>
</dbReference>
<keyword evidence="1" id="KW-0812">Transmembrane</keyword>
<keyword evidence="1" id="KW-0472">Membrane</keyword>
<proteinExistence type="predicted"/>
<dbReference type="eggNOG" id="COG1276">
    <property type="taxonomic scope" value="Bacteria"/>
</dbReference>
<evidence type="ECO:0000313" key="3">
    <source>
        <dbReference type="Proteomes" id="UP000018914"/>
    </source>
</evidence>
<gene>
    <name evidence="2" type="ORF">THERU_07800</name>
</gene>
<dbReference type="RefSeq" id="WP_025306674.1">
    <property type="nucleotide sequence ID" value="NZ_CP007028.1"/>
</dbReference>
<dbReference type="AlphaFoldDB" id="W0DH76"/>
<reference evidence="2 3" key="1">
    <citation type="submission" date="2013-12" db="EMBL/GenBank/DDBJ databases">
        <authorList>
            <consortium name="DOE Joint Genome Institute"/>
            <person name="Eisen J."/>
            <person name="Huntemann M."/>
            <person name="Han J."/>
            <person name="Chen A."/>
            <person name="Kyrpides N."/>
            <person name="Mavromatis K."/>
            <person name="Markowitz V."/>
            <person name="Palaniappan K."/>
            <person name="Ivanova N."/>
            <person name="Schaumberg A."/>
            <person name="Pati A."/>
            <person name="Liolios K."/>
            <person name="Nordberg H.P."/>
            <person name="Cantor M.N."/>
            <person name="Hua S.X."/>
            <person name="Woyke T."/>
        </authorList>
    </citation>
    <scope>NUCLEOTIDE SEQUENCE [LARGE SCALE GENOMIC DNA]</scope>
    <source>
        <strain evidence="2 3">DSM 23557</strain>
    </source>
</reference>